<comment type="caution">
    <text evidence="6">The sequence shown here is derived from an EMBL/GenBank/DDBJ whole genome shotgun (WGS) entry which is preliminary data.</text>
</comment>
<dbReference type="Proteomes" id="UP001501729">
    <property type="component" value="Unassembled WGS sequence"/>
</dbReference>
<evidence type="ECO:0000313" key="7">
    <source>
        <dbReference type="Proteomes" id="UP001501729"/>
    </source>
</evidence>
<dbReference type="PROSITE" id="PS51078">
    <property type="entry name" value="ICLR_ED"/>
    <property type="match status" value="1"/>
</dbReference>
<dbReference type="InterPro" id="IPR036390">
    <property type="entry name" value="WH_DNA-bd_sf"/>
</dbReference>
<dbReference type="InterPro" id="IPR005471">
    <property type="entry name" value="Tscrpt_reg_IclR_N"/>
</dbReference>
<protein>
    <submittedName>
        <fullName evidence="6">IclR family transcriptional regulator</fullName>
    </submittedName>
</protein>
<dbReference type="AlphaFoldDB" id="A0AAV3UQ54"/>
<dbReference type="EMBL" id="BAABKX010000022">
    <property type="protein sequence ID" value="GAA5061820.1"/>
    <property type="molecule type" value="Genomic_DNA"/>
</dbReference>
<dbReference type="SUPFAM" id="SSF46785">
    <property type="entry name" value="Winged helix' DNA-binding domain"/>
    <property type="match status" value="1"/>
</dbReference>
<sequence length="256" mass="28521">MDQSNKAQHPVKSVHKTFDITEALQELDGAGVTELAEYTGITKSSVHNYLSTLRERGYVVKQGNEYHVAIKFLGLGAFARHRQNVYEVAKPEVASLAQETGELANLLVEEHGKGIYILREVGSQAVSVDKYTGGQVHLHNTALGKAILAHMPEERVKSILDRHGMVRSTENTITSQSKLFDELEQIRKTGVAFDRQERLKGLRCVAAPVLRNDEYIEAAISVSGPLSRMQQERFEEEIPELLRSAVNIIELNIAYG</sequence>
<gene>
    <name evidence="6" type="ORF">GCM10025751_48330</name>
</gene>
<dbReference type="Gene3D" id="3.30.450.40">
    <property type="match status" value="1"/>
</dbReference>
<feature type="domain" description="IclR-ED" evidence="5">
    <location>
        <begin position="71"/>
        <end position="255"/>
    </location>
</feature>
<dbReference type="PANTHER" id="PTHR30136">
    <property type="entry name" value="HELIX-TURN-HELIX TRANSCRIPTIONAL REGULATOR, ICLR FAMILY"/>
    <property type="match status" value="1"/>
</dbReference>
<organism evidence="6 7">
    <name type="scientific">Haladaptatus pallidirubidus</name>
    <dbReference type="NCBI Taxonomy" id="1008152"/>
    <lineage>
        <taxon>Archaea</taxon>
        <taxon>Methanobacteriati</taxon>
        <taxon>Methanobacteriota</taxon>
        <taxon>Stenosarchaea group</taxon>
        <taxon>Halobacteria</taxon>
        <taxon>Halobacteriales</taxon>
        <taxon>Haladaptataceae</taxon>
        <taxon>Haladaptatus</taxon>
    </lineage>
</organism>
<keyword evidence="1" id="KW-0805">Transcription regulation</keyword>
<dbReference type="GO" id="GO:0045892">
    <property type="term" value="P:negative regulation of DNA-templated transcription"/>
    <property type="evidence" value="ECO:0007669"/>
    <property type="project" value="TreeGrafter"/>
</dbReference>
<dbReference type="SMART" id="SM00346">
    <property type="entry name" value="HTH_ICLR"/>
    <property type="match status" value="1"/>
</dbReference>
<name>A0AAV3UQ54_9EURY</name>
<dbReference type="InterPro" id="IPR029016">
    <property type="entry name" value="GAF-like_dom_sf"/>
</dbReference>
<dbReference type="InterPro" id="IPR011991">
    <property type="entry name" value="ArsR-like_HTH"/>
</dbReference>
<dbReference type="PROSITE" id="PS51077">
    <property type="entry name" value="HTH_ICLR"/>
    <property type="match status" value="1"/>
</dbReference>
<dbReference type="GO" id="GO:0003677">
    <property type="term" value="F:DNA binding"/>
    <property type="evidence" value="ECO:0007669"/>
    <property type="project" value="UniProtKB-KW"/>
</dbReference>
<evidence type="ECO:0000256" key="3">
    <source>
        <dbReference type="ARBA" id="ARBA00023163"/>
    </source>
</evidence>
<keyword evidence="2" id="KW-0238">DNA-binding</keyword>
<dbReference type="Pfam" id="PF01614">
    <property type="entry name" value="IclR_C"/>
    <property type="match status" value="1"/>
</dbReference>
<dbReference type="InterPro" id="IPR014757">
    <property type="entry name" value="Tscrpt_reg_IclR_C"/>
</dbReference>
<dbReference type="GO" id="GO:0003700">
    <property type="term" value="F:DNA-binding transcription factor activity"/>
    <property type="evidence" value="ECO:0007669"/>
    <property type="project" value="TreeGrafter"/>
</dbReference>
<dbReference type="InterPro" id="IPR036388">
    <property type="entry name" value="WH-like_DNA-bd_sf"/>
</dbReference>
<feature type="domain" description="HTH iclR-type" evidence="4">
    <location>
        <begin position="11"/>
        <end position="70"/>
    </location>
</feature>
<accession>A0AAV3UQ54</accession>
<reference evidence="6 7" key="1">
    <citation type="journal article" date="2019" name="Int. J. Syst. Evol. Microbiol.">
        <title>The Global Catalogue of Microorganisms (GCM) 10K type strain sequencing project: providing services to taxonomists for standard genome sequencing and annotation.</title>
        <authorList>
            <consortium name="The Broad Institute Genomics Platform"/>
            <consortium name="The Broad Institute Genome Sequencing Center for Infectious Disease"/>
            <person name="Wu L."/>
            <person name="Ma J."/>
        </authorList>
    </citation>
    <scope>NUCLEOTIDE SEQUENCE [LARGE SCALE GENOMIC DNA]</scope>
    <source>
        <strain evidence="6 7">JCM 17504</strain>
    </source>
</reference>
<dbReference type="Pfam" id="PF09339">
    <property type="entry name" value="HTH_IclR"/>
    <property type="match status" value="1"/>
</dbReference>
<keyword evidence="7" id="KW-1185">Reference proteome</keyword>
<proteinExistence type="predicted"/>
<dbReference type="CDD" id="cd00090">
    <property type="entry name" value="HTH_ARSR"/>
    <property type="match status" value="1"/>
</dbReference>
<evidence type="ECO:0000313" key="6">
    <source>
        <dbReference type="EMBL" id="GAA5061820.1"/>
    </source>
</evidence>
<dbReference type="RefSeq" id="WP_227777848.1">
    <property type="nucleotide sequence ID" value="NZ_BAABKX010000022.1"/>
</dbReference>
<evidence type="ECO:0000259" key="4">
    <source>
        <dbReference type="PROSITE" id="PS51077"/>
    </source>
</evidence>
<evidence type="ECO:0000256" key="2">
    <source>
        <dbReference type="ARBA" id="ARBA00023125"/>
    </source>
</evidence>
<dbReference type="PANTHER" id="PTHR30136:SF35">
    <property type="entry name" value="HTH-TYPE TRANSCRIPTIONAL REGULATOR RV1719"/>
    <property type="match status" value="1"/>
</dbReference>
<dbReference type="SUPFAM" id="SSF55781">
    <property type="entry name" value="GAF domain-like"/>
    <property type="match status" value="1"/>
</dbReference>
<dbReference type="InterPro" id="IPR050707">
    <property type="entry name" value="HTH_MetabolicPath_Reg"/>
</dbReference>
<keyword evidence="3" id="KW-0804">Transcription</keyword>
<dbReference type="GeneID" id="68616472"/>
<evidence type="ECO:0000256" key="1">
    <source>
        <dbReference type="ARBA" id="ARBA00023015"/>
    </source>
</evidence>
<dbReference type="Gene3D" id="1.10.10.10">
    <property type="entry name" value="Winged helix-like DNA-binding domain superfamily/Winged helix DNA-binding domain"/>
    <property type="match status" value="1"/>
</dbReference>
<evidence type="ECO:0000259" key="5">
    <source>
        <dbReference type="PROSITE" id="PS51078"/>
    </source>
</evidence>